<comment type="caution">
    <text evidence="1">The sequence shown here is derived from an EMBL/GenBank/DDBJ whole genome shotgun (WGS) entry which is preliminary data.</text>
</comment>
<name>A0AAE3E7D1_9FIRM</name>
<keyword evidence="2" id="KW-1185">Reference proteome</keyword>
<protein>
    <submittedName>
        <fullName evidence="1">IS66 family insertion sequence element accessory protein TnpB</fullName>
    </submittedName>
</protein>
<gene>
    <name evidence="1" type="ORF">LKD48_16315</name>
</gene>
<evidence type="ECO:0000313" key="2">
    <source>
        <dbReference type="Proteomes" id="UP001198200"/>
    </source>
</evidence>
<organism evidence="1 2">
    <name type="scientific">Anthropogastromicrobium aceti</name>
    <dbReference type="NCBI Taxonomy" id="2981768"/>
    <lineage>
        <taxon>Bacteria</taxon>
        <taxon>Bacillati</taxon>
        <taxon>Bacillota</taxon>
        <taxon>Clostridia</taxon>
        <taxon>Lachnospirales</taxon>
        <taxon>Lachnospiraceae</taxon>
        <taxon>Anthropogastromicrobium</taxon>
    </lineage>
</organism>
<dbReference type="RefSeq" id="WP_308732632.1">
    <property type="nucleotide sequence ID" value="NZ_JAJEQN010000085.1"/>
</dbReference>
<dbReference type="EMBL" id="JAJEQN010000085">
    <property type="protein sequence ID" value="MCC2223160.1"/>
    <property type="molecule type" value="Genomic_DNA"/>
</dbReference>
<dbReference type="NCBIfam" id="NF047593">
    <property type="entry name" value="IS66_ISAeme5_TnpA"/>
    <property type="match status" value="1"/>
</dbReference>
<sequence>MTKRKYRTDEEWLSLIQECRLSGLTDKQWCEAHQICPSNFYYQIQKFRKRACEIPESHSKTTLTAQKHEVVQVTFEQPAVSEHPQSCLSKDAKADAAILVQINGFQIGITNAASESAIFHTLSALHRLC</sequence>
<evidence type="ECO:0000313" key="1">
    <source>
        <dbReference type="EMBL" id="MCC2223160.1"/>
    </source>
</evidence>
<accession>A0AAE3E7D1</accession>
<proteinExistence type="predicted"/>
<reference evidence="1 2" key="1">
    <citation type="submission" date="2021-10" db="EMBL/GenBank/DDBJ databases">
        <title>Anaerobic single-cell dispensing facilitates the cultivation of human gut bacteria.</title>
        <authorList>
            <person name="Afrizal A."/>
        </authorList>
    </citation>
    <scope>NUCLEOTIDE SEQUENCE [LARGE SCALE GENOMIC DNA]</scope>
    <source>
        <strain evidence="1 2">CLA-AA-H224</strain>
    </source>
</reference>
<dbReference type="Proteomes" id="UP001198200">
    <property type="component" value="Unassembled WGS sequence"/>
</dbReference>
<dbReference type="AlphaFoldDB" id="A0AAE3E7D1"/>